<evidence type="ECO:0000313" key="16">
    <source>
        <dbReference type="Proteomes" id="UP000297459"/>
    </source>
</evidence>
<evidence type="ECO:0000256" key="6">
    <source>
        <dbReference type="ARBA" id="ARBA00022989"/>
    </source>
</evidence>
<comment type="caution">
    <text evidence="15">The sequence shown here is derived from an EMBL/GenBank/DDBJ whole genome shotgun (WGS) entry which is preliminary data.</text>
</comment>
<dbReference type="NCBIfam" id="TIGR00494">
    <property type="entry name" value="crcB"/>
    <property type="match status" value="1"/>
</dbReference>
<keyword evidence="6 14" id="KW-1133">Transmembrane helix</keyword>
<evidence type="ECO:0000256" key="14">
    <source>
        <dbReference type="HAMAP-Rule" id="MF_00454"/>
    </source>
</evidence>
<evidence type="ECO:0000256" key="12">
    <source>
        <dbReference type="ARBA" id="ARBA00035585"/>
    </source>
</evidence>
<evidence type="ECO:0000256" key="5">
    <source>
        <dbReference type="ARBA" id="ARBA00022723"/>
    </source>
</evidence>
<evidence type="ECO:0000256" key="3">
    <source>
        <dbReference type="ARBA" id="ARBA00022475"/>
    </source>
</evidence>
<name>A0A4Z1B5I4_9STAP</name>
<evidence type="ECO:0000313" key="15">
    <source>
        <dbReference type="EMBL" id="TGN29083.1"/>
    </source>
</evidence>
<feature type="transmembrane region" description="Helical" evidence="14">
    <location>
        <begin position="63"/>
        <end position="84"/>
    </location>
</feature>
<dbReference type="EMBL" id="SRPJ01000001">
    <property type="protein sequence ID" value="TGN29083.1"/>
    <property type="molecule type" value="Genomic_DNA"/>
</dbReference>
<feature type="binding site" evidence="14">
    <location>
        <position position="71"/>
    </location>
    <ligand>
        <name>Na(+)</name>
        <dbReference type="ChEBI" id="CHEBI:29101"/>
        <note>structural</note>
    </ligand>
</feature>
<evidence type="ECO:0000256" key="1">
    <source>
        <dbReference type="ARBA" id="ARBA00004651"/>
    </source>
</evidence>
<keyword evidence="3 14" id="KW-1003">Cell membrane</keyword>
<feature type="transmembrane region" description="Helical" evidence="14">
    <location>
        <begin position="35"/>
        <end position="56"/>
    </location>
</feature>
<dbReference type="AlphaFoldDB" id="A0A4Z1B5I4"/>
<dbReference type="Proteomes" id="UP000297459">
    <property type="component" value="Unassembled WGS sequence"/>
</dbReference>
<dbReference type="PANTHER" id="PTHR28259:SF16">
    <property type="entry name" value="FLUORIDE-SPECIFIC ION CHANNEL FLUC 2"/>
    <property type="match status" value="1"/>
</dbReference>
<comment type="subcellular location">
    <subcellularLocation>
        <location evidence="1 14">Cell membrane</location>
        <topology evidence="1 14">Multi-pass membrane protein</topology>
    </subcellularLocation>
</comment>
<accession>A0A4Z1B5I4</accession>
<evidence type="ECO:0000256" key="10">
    <source>
        <dbReference type="ARBA" id="ARBA00023303"/>
    </source>
</evidence>
<evidence type="ECO:0000256" key="9">
    <source>
        <dbReference type="ARBA" id="ARBA00023136"/>
    </source>
</evidence>
<keyword evidence="5 14" id="KW-0479">Metal-binding</keyword>
<protein>
    <recommendedName>
        <fullName evidence="14">Fluoride-specific ion channel FluC</fullName>
    </recommendedName>
</protein>
<comment type="similarity">
    <text evidence="11 14">Belongs to the fluoride channel Fluc/FEX (TC 1.A.43) family.</text>
</comment>
<gene>
    <name evidence="14 15" type="primary">crcB</name>
    <name evidence="14" type="synonym">fluC</name>
    <name evidence="15" type="ORF">E2558_05405</name>
</gene>
<evidence type="ECO:0000256" key="2">
    <source>
        <dbReference type="ARBA" id="ARBA00022448"/>
    </source>
</evidence>
<keyword evidence="16" id="KW-1185">Reference proteome</keyword>
<feature type="binding site" evidence="14">
    <location>
        <position position="74"/>
    </location>
    <ligand>
        <name>Na(+)</name>
        <dbReference type="ChEBI" id="CHEBI:29101"/>
        <note>structural</note>
    </ligand>
</feature>
<dbReference type="RefSeq" id="WP_126566161.1">
    <property type="nucleotide sequence ID" value="NZ_BMCY01000001.1"/>
</dbReference>
<keyword evidence="2 14" id="KW-0813">Transport</keyword>
<evidence type="ECO:0000256" key="13">
    <source>
        <dbReference type="ARBA" id="ARBA00049940"/>
    </source>
</evidence>
<comment type="catalytic activity">
    <reaction evidence="12">
        <text>fluoride(in) = fluoride(out)</text>
        <dbReference type="Rhea" id="RHEA:76159"/>
        <dbReference type="ChEBI" id="CHEBI:17051"/>
    </reaction>
    <physiologicalReaction direction="left-to-right" evidence="12">
        <dbReference type="Rhea" id="RHEA:76160"/>
    </physiologicalReaction>
</comment>
<keyword evidence="9 14" id="KW-0472">Membrane</keyword>
<keyword evidence="7 14" id="KW-0915">Sodium</keyword>
<keyword evidence="8 14" id="KW-0406">Ion transport</keyword>
<evidence type="ECO:0000256" key="4">
    <source>
        <dbReference type="ARBA" id="ARBA00022692"/>
    </source>
</evidence>
<dbReference type="GO" id="GO:0046872">
    <property type="term" value="F:metal ion binding"/>
    <property type="evidence" value="ECO:0007669"/>
    <property type="project" value="UniProtKB-KW"/>
</dbReference>
<reference evidence="15 16" key="1">
    <citation type="submission" date="2019-04" db="EMBL/GenBank/DDBJ databases">
        <title>Genomic characterization of Staphylococcus petrasii strains.</title>
        <authorList>
            <person name="Vrbovska V."/>
            <person name="Kovarovic V."/>
            <person name="Maslanova I."/>
            <person name="Indrakova A."/>
            <person name="Petras P."/>
            <person name="Sedo O."/>
            <person name="Svec P."/>
            <person name="Fisarova L."/>
            <person name="Sedlacek I."/>
            <person name="Doskar J."/>
            <person name="Pantucek R."/>
        </authorList>
    </citation>
    <scope>NUCLEOTIDE SEQUENCE [LARGE SCALE GENOMIC DNA]</scope>
    <source>
        <strain evidence="15 16">CCM 8529</strain>
    </source>
</reference>
<evidence type="ECO:0000256" key="11">
    <source>
        <dbReference type="ARBA" id="ARBA00035120"/>
    </source>
</evidence>
<dbReference type="HAMAP" id="MF_00454">
    <property type="entry name" value="FluC"/>
    <property type="match status" value="1"/>
</dbReference>
<comment type="function">
    <text evidence="13 14">Fluoride-specific ion channel. Important for reducing fluoride concentration in the cell, thus reducing its toxicity.</text>
</comment>
<sequence length="117" mass="12760">MINGLLIMLGGGLGAVVRAWLTDFTKSKWPSPLPIATLIVNIIGSFLIGLTLGVTLNHPSFSLFFSTGFLGGLTTFSTLSYELVNFITPKFKPLHIISYTILQFIIGFLACYLGYIL</sequence>
<dbReference type="GO" id="GO:0062054">
    <property type="term" value="F:fluoride channel activity"/>
    <property type="evidence" value="ECO:0007669"/>
    <property type="project" value="UniProtKB-UniRule"/>
</dbReference>
<dbReference type="GO" id="GO:0140114">
    <property type="term" value="P:cellular detoxification of fluoride"/>
    <property type="evidence" value="ECO:0007669"/>
    <property type="project" value="UniProtKB-UniRule"/>
</dbReference>
<keyword evidence="10 14" id="KW-0407">Ion channel</keyword>
<evidence type="ECO:0000256" key="7">
    <source>
        <dbReference type="ARBA" id="ARBA00023053"/>
    </source>
</evidence>
<evidence type="ECO:0000256" key="8">
    <source>
        <dbReference type="ARBA" id="ARBA00023065"/>
    </source>
</evidence>
<keyword evidence="4 14" id="KW-0812">Transmembrane</keyword>
<organism evidence="15 16">
    <name type="scientific">Staphylococcus pragensis</name>
    <dbReference type="NCBI Taxonomy" id="1611836"/>
    <lineage>
        <taxon>Bacteria</taxon>
        <taxon>Bacillati</taxon>
        <taxon>Bacillota</taxon>
        <taxon>Bacilli</taxon>
        <taxon>Bacillales</taxon>
        <taxon>Staphylococcaceae</taxon>
        <taxon>Staphylococcus</taxon>
    </lineage>
</organism>
<dbReference type="InterPro" id="IPR003691">
    <property type="entry name" value="FluC"/>
</dbReference>
<proteinExistence type="inferred from homology"/>
<dbReference type="Pfam" id="PF02537">
    <property type="entry name" value="CRCB"/>
    <property type="match status" value="1"/>
</dbReference>
<dbReference type="PANTHER" id="PTHR28259">
    <property type="entry name" value="FLUORIDE EXPORT PROTEIN 1-RELATED"/>
    <property type="match status" value="1"/>
</dbReference>
<feature type="transmembrane region" description="Helical" evidence="14">
    <location>
        <begin position="96"/>
        <end position="115"/>
    </location>
</feature>
<dbReference type="GO" id="GO:0005886">
    <property type="term" value="C:plasma membrane"/>
    <property type="evidence" value="ECO:0007669"/>
    <property type="project" value="UniProtKB-SubCell"/>
</dbReference>
<comment type="activity regulation">
    <text evidence="14">Na(+) is not transported, but it plays an essential structural role and its presence is essential for fluoride channel function.</text>
</comment>